<protein>
    <submittedName>
        <fullName evidence="1">Uncharacterized protein</fullName>
    </submittedName>
</protein>
<keyword evidence="2" id="KW-1185">Reference proteome</keyword>
<evidence type="ECO:0000313" key="2">
    <source>
        <dbReference type="Proteomes" id="UP000677436"/>
    </source>
</evidence>
<dbReference type="KEGG" id="pabs:JIR001_16730"/>
<evidence type="ECO:0000313" key="1">
    <source>
        <dbReference type="EMBL" id="BCU81890.1"/>
    </source>
</evidence>
<organism evidence="1 2">
    <name type="scientific">Polycladomyces abyssicola</name>
    <dbReference type="NCBI Taxonomy" id="1125966"/>
    <lineage>
        <taxon>Bacteria</taxon>
        <taxon>Bacillati</taxon>
        <taxon>Bacillota</taxon>
        <taxon>Bacilli</taxon>
        <taxon>Bacillales</taxon>
        <taxon>Thermoactinomycetaceae</taxon>
        <taxon>Polycladomyces</taxon>
    </lineage>
</organism>
<proteinExistence type="predicted"/>
<accession>A0A8D5UEV2</accession>
<dbReference type="AlphaFoldDB" id="A0A8D5UEV2"/>
<name>A0A8D5UEV2_9BACL</name>
<dbReference type="Proteomes" id="UP000677436">
    <property type="component" value="Chromosome"/>
</dbReference>
<dbReference type="EMBL" id="AP024601">
    <property type="protein sequence ID" value="BCU81890.1"/>
    <property type="molecule type" value="Genomic_DNA"/>
</dbReference>
<dbReference type="RefSeq" id="WP_212772310.1">
    <property type="nucleotide sequence ID" value="NZ_AP024601.1"/>
</dbReference>
<gene>
    <name evidence="1" type="ORF">JIR001_16730</name>
</gene>
<reference evidence="1" key="1">
    <citation type="journal article" date="2013" name="Int. J. Syst. Evol. Microbiol.">
        <title>Polycladomyces abyssicola gen. nov., sp. nov., a thermophilic filamentous bacterium isolated from hemipelagic sediment.</title>
        <authorList>
            <person name="Tsubouchi T."/>
            <person name="Shimane Y."/>
            <person name="Mori K."/>
            <person name="Usui K."/>
            <person name="Hiraki T."/>
            <person name="Tame A."/>
            <person name="Uematsu K."/>
            <person name="Maruyama T."/>
            <person name="Hatada Y."/>
        </authorList>
    </citation>
    <scope>NUCLEOTIDE SEQUENCE</scope>
    <source>
        <strain evidence="1">JIR-001</strain>
    </source>
</reference>
<reference evidence="1" key="2">
    <citation type="journal article" date="2021" name="Microbiol. Resour. Announc.">
        <title>Complete Genome Sequence of Polycladomyces abyssicola JIR-001T, Isolated from Hemipelagic Sediment in Deep Seawater.</title>
        <authorList>
            <person name="Tsubouchi T."/>
            <person name="Kaneko Y."/>
        </authorList>
    </citation>
    <scope>NUCLEOTIDE SEQUENCE</scope>
    <source>
        <strain evidence="1">JIR-001</strain>
    </source>
</reference>
<sequence length="58" mass="6567">MKVTYKYETGEFNFVTGDRVKIVVIFDAREGQNPISYHGEITKVGKDGFWAVLDDANP</sequence>